<accession>A0A1R0WW55</accession>
<evidence type="ECO:0000313" key="2">
    <source>
        <dbReference type="Proteomes" id="UP000187465"/>
    </source>
</evidence>
<reference evidence="1 2" key="1">
    <citation type="submission" date="2016-10" db="EMBL/GenBank/DDBJ databases">
        <title>Paenibacillus species isolates.</title>
        <authorList>
            <person name="Beno S.M."/>
        </authorList>
    </citation>
    <scope>NUCLEOTIDE SEQUENCE [LARGE SCALE GENOMIC DNA]</scope>
    <source>
        <strain evidence="1 2">FSL H7-0604</strain>
    </source>
</reference>
<dbReference type="RefSeq" id="WP_076179779.1">
    <property type="nucleotide sequence ID" value="NZ_MKQP01000064.1"/>
</dbReference>
<comment type="caution">
    <text evidence="1">The sequence shown here is derived from an EMBL/GenBank/DDBJ whole genome shotgun (WGS) entry which is preliminary data.</text>
</comment>
<organism evidence="1 2">
    <name type="scientific">Paenibacillus odorifer</name>
    <dbReference type="NCBI Taxonomy" id="189426"/>
    <lineage>
        <taxon>Bacteria</taxon>
        <taxon>Bacillati</taxon>
        <taxon>Bacillota</taxon>
        <taxon>Bacilli</taxon>
        <taxon>Bacillales</taxon>
        <taxon>Paenibacillaceae</taxon>
        <taxon>Paenibacillus</taxon>
    </lineage>
</organism>
<gene>
    <name evidence="1" type="ORF">BJP51_31390</name>
</gene>
<dbReference type="EMBL" id="MKQP01000064">
    <property type="protein sequence ID" value="OMD22749.1"/>
    <property type="molecule type" value="Genomic_DNA"/>
</dbReference>
<dbReference type="Proteomes" id="UP000187465">
    <property type="component" value="Unassembled WGS sequence"/>
</dbReference>
<sequence length="165" mass="19022">MDYIIKLAFAFLIFMFTWFFQVQNQEWDVNRSLLKDANNMAVHDAAQEINEDQRSHGLLIINPTEAYATFKETLQKNLGLDSELSPLEGSRFHDKVNILEFVIIDESSSVSFPYLYEDLRYGITKYIQGPSVIAVIETKHPQLLASGKVQEPIQVPAVQEYKYNE</sequence>
<evidence type="ECO:0000313" key="1">
    <source>
        <dbReference type="EMBL" id="OMD22749.1"/>
    </source>
</evidence>
<proteinExistence type="predicted"/>
<dbReference type="AlphaFoldDB" id="A0A1R0WW55"/>
<name>A0A1R0WW55_9BACL</name>
<protein>
    <submittedName>
        <fullName evidence="1">Uncharacterized protein</fullName>
    </submittedName>
</protein>